<evidence type="ECO:0008006" key="3">
    <source>
        <dbReference type="Google" id="ProtNLM"/>
    </source>
</evidence>
<keyword evidence="2" id="KW-1185">Reference proteome</keyword>
<evidence type="ECO:0000313" key="2">
    <source>
        <dbReference type="Proteomes" id="UP001458415"/>
    </source>
</evidence>
<accession>A0ABV1VV27</accession>
<name>A0ABV1VV27_9ACTN</name>
<dbReference type="Proteomes" id="UP001458415">
    <property type="component" value="Unassembled WGS sequence"/>
</dbReference>
<dbReference type="RefSeq" id="WP_158103999.1">
    <property type="nucleotide sequence ID" value="NZ_MUBM01000420.1"/>
</dbReference>
<organism evidence="1 2">
    <name type="scientific">Streptomyces carpinensis</name>
    <dbReference type="NCBI Taxonomy" id="66369"/>
    <lineage>
        <taxon>Bacteria</taxon>
        <taxon>Bacillati</taxon>
        <taxon>Actinomycetota</taxon>
        <taxon>Actinomycetes</taxon>
        <taxon>Kitasatosporales</taxon>
        <taxon>Streptomycetaceae</taxon>
        <taxon>Streptomyces</taxon>
    </lineage>
</organism>
<dbReference type="EMBL" id="JBEPCU010000010">
    <property type="protein sequence ID" value="MER6975786.1"/>
    <property type="molecule type" value="Genomic_DNA"/>
</dbReference>
<evidence type="ECO:0000313" key="1">
    <source>
        <dbReference type="EMBL" id="MER6975786.1"/>
    </source>
</evidence>
<proteinExistence type="predicted"/>
<gene>
    <name evidence="1" type="ORF">ABT317_01620</name>
</gene>
<protein>
    <recommendedName>
        <fullName evidence="3">HAD family hydrolase</fullName>
    </recommendedName>
</protein>
<reference evidence="1 2" key="1">
    <citation type="submission" date="2024-06" db="EMBL/GenBank/DDBJ databases">
        <title>The Natural Products Discovery Center: Release of the First 8490 Sequenced Strains for Exploring Actinobacteria Biosynthetic Diversity.</title>
        <authorList>
            <person name="Kalkreuter E."/>
            <person name="Kautsar S.A."/>
            <person name="Yang D."/>
            <person name="Bader C.D."/>
            <person name="Teijaro C.N."/>
            <person name="Fluegel L."/>
            <person name="Davis C.M."/>
            <person name="Simpson J.R."/>
            <person name="Lauterbach L."/>
            <person name="Steele A.D."/>
            <person name="Gui C."/>
            <person name="Meng S."/>
            <person name="Li G."/>
            <person name="Viehrig K."/>
            <person name="Ye F."/>
            <person name="Su P."/>
            <person name="Kiefer A.F."/>
            <person name="Nichols A."/>
            <person name="Cepeda A.J."/>
            <person name="Yan W."/>
            <person name="Fan B."/>
            <person name="Jiang Y."/>
            <person name="Adhikari A."/>
            <person name="Zheng C.-J."/>
            <person name="Schuster L."/>
            <person name="Cowan T.M."/>
            <person name="Smanski M.J."/>
            <person name="Chevrette M.G."/>
            <person name="De Carvalho L.P.S."/>
            <person name="Shen B."/>
        </authorList>
    </citation>
    <scope>NUCLEOTIDE SEQUENCE [LARGE SCALE GENOMIC DNA]</scope>
    <source>
        <strain evidence="1 2">NPDC000634</strain>
    </source>
</reference>
<sequence>MTKLSLPDKVRPYLFDIDGVLTKTAFRPRGRGEGTFDDYGCQFRLFLLAAYERERD</sequence>
<comment type="caution">
    <text evidence="1">The sequence shown here is derived from an EMBL/GenBank/DDBJ whole genome shotgun (WGS) entry which is preliminary data.</text>
</comment>